<dbReference type="EMBL" id="KN767543">
    <property type="protein sequence ID" value="KIH47566.1"/>
    <property type="molecule type" value="Genomic_DNA"/>
</dbReference>
<feature type="compositionally biased region" description="Acidic residues" evidence="1">
    <location>
        <begin position="50"/>
        <end position="64"/>
    </location>
</feature>
<name>A0A0C2FRL1_9BILA</name>
<accession>A0A0C2FRL1</accession>
<dbReference type="Proteomes" id="UP000054047">
    <property type="component" value="Unassembled WGS sequence"/>
</dbReference>
<evidence type="ECO:0000256" key="1">
    <source>
        <dbReference type="SAM" id="MobiDB-lite"/>
    </source>
</evidence>
<reference evidence="2 3" key="1">
    <citation type="submission" date="2013-12" db="EMBL/GenBank/DDBJ databases">
        <title>Draft genome of the parsitic nematode Ancylostoma duodenale.</title>
        <authorList>
            <person name="Mitreva M."/>
        </authorList>
    </citation>
    <scope>NUCLEOTIDE SEQUENCE [LARGE SCALE GENOMIC DNA]</scope>
    <source>
        <strain evidence="2 3">Zhejiang</strain>
    </source>
</reference>
<proteinExistence type="predicted"/>
<gene>
    <name evidence="2" type="ORF">ANCDUO_22371</name>
</gene>
<evidence type="ECO:0000313" key="2">
    <source>
        <dbReference type="EMBL" id="KIH47566.1"/>
    </source>
</evidence>
<feature type="region of interest" description="Disordered" evidence="1">
    <location>
        <begin position="1"/>
        <end position="21"/>
    </location>
</feature>
<dbReference type="AlphaFoldDB" id="A0A0C2FRL1"/>
<organism evidence="2 3">
    <name type="scientific">Ancylostoma duodenale</name>
    <dbReference type="NCBI Taxonomy" id="51022"/>
    <lineage>
        <taxon>Eukaryota</taxon>
        <taxon>Metazoa</taxon>
        <taxon>Ecdysozoa</taxon>
        <taxon>Nematoda</taxon>
        <taxon>Chromadorea</taxon>
        <taxon>Rhabditida</taxon>
        <taxon>Rhabditina</taxon>
        <taxon>Rhabditomorpha</taxon>
        <taxon>Strongyloidea</taxon>
        <taxon>Ancylostomatidae</taxon>
        <taxon>Ancylostomatinae</taxon>
        <taxon>Ancylostoma</taxon>
    </lineage>
</organism>
<feature type="compositionally biased region" description="Polar residues" evidence="1">
    <location>
        <begin position="1"/>
        <end position="17"/>
    </location>
</feature>
<sequence>MKSRMRQSSVHDNSSTYVPGHIERSAQAIAIVMSDVKRSLLDMSPGGKTEEEEEPSEDELIESDETFAEFCSRKC</sequence>
<protein>
    <submittedName>
        <fullName evidence="2">Uncharacterized protein</fullName>
    </submittedName>
</protein>
<feature type="region of interest" description="Disordered" evidence="1">
    <location>
        <begin position="41"/>
        <end position="64"/>
    </location>
</feature>
<evidence type="ECO:0000313" key="3">
    <source>
        <dbReference type="Proteomes" id="UP000054047"/>
    </source>
</evidence>
<keyword evidence="3" id="KW-1185">Reference proteome</keyword>